<proteinExistence type="inferred from homology"/>
<evidence type="ECO:0000313" key="4">
    <source>
        <dbReference type="Proteomes" id="UP000601522"/>
    </source>
</evidence>
<reference evidence="3 4" key="1">
    <citation type="submission" date="2020-08" db="EMBL/GenBank/DDBJ databases">
        <title>Genome public.</title>
        <authorList>
            <person name="Liu C."/>
            <person name="Sun Q."/>
        </authorList>
    </citation>
    <scope>NUCLEOTIDE SEQUENCE [LARGE SCALE GENOMIC DNA]</scope>
    <source>
        <strain evidence="3 4">NSJ-26</strain>
    </source>
</reference>
<dbReference type="Proteomes" id="UP000601522">
    <property type="component" value="Unassembled WGS sequence"/>
</dbReference>
<accession>A0A926EZT2</accession>
<gene>
    <name evidence="3" type="ORF">H8689_06110</name>
</gene>
<feature type="transmembrane region" description="Helical" evidence="2">
    <location>
        <begin position="82"/>
        <end position="102"/>
    </location>
</feature>
<comment type="caution">
    <text evidence="3">The sequence shown here is derived from an EMBL/GenBank/DDBJ whole genome shotgun (WGS) entry which is preliminary data.</text>
</comment>
<name>A0A926EZT2_9FIRM</name>
<dbReference type="Pfam" id="PF06947">
    <property type="entry name" value="DUF1290"/>
    <property type="match status" value="1"/>
</dbReference>
<sequence length="113" mass="12552">MFFALIGVLVGGIIGLLLPYTYNTAYTLYITVAILACLDSVFGGIRANLEEQFNIKVFISGFFGNSILAAFLAYVGDRLGVPLYYAAIFTFGNRIFDNFASIRRILLFRKKSV</sequence>
<evidence type="ECO:0000313" key="3">
    <source>
        <dbReference type="EMBL" id="MBC8590706.1"/>
    </source>
</evidence>
<dbReference type="InterPro" id="IPR009709">
    <property type="entry name" value="DUF1290"/>
</dbReference>
<feature type="transmembrane region" description="Helical" evidence="2">
    <location>
        <begin position="25"/>
        <end position="45"/>
    </location>
</feature>
<comment type="subcellular location">
    <subcellularLocation>
        <location evidence="1">Cell membrane</location>
        <topology evidence="1">Multi-pass membrane protein</topology>
    </subcellularLocation>
</comment>
<dbReference type="AlphaFoldDB" id="A0A926EZT2"/>
<keyword evidence="1 2" id="KW-0472">Membrane</keyword>
<evidence type="ECO:0000256" key="2">
    <source>
        <dbReference type="SAM" id="Phobius"/>
    </source>
</evidence>
<dbReference type="GO" id="GO:0005886">
    <property type="term" value="C:plasma membrane"/>
    <property type="evidence" value="ECO:0007669"/>
    <property type="project" value="UniProtKB-SubCell"/>
</dbReference>
<keyword evidence="1 2" id="KW-0812">Transmembrane</keyword>
<keyword evidence="2" id="KW-1133">Transmembrane helix</keyword>
<protein>
    <submittedName>
        <fullName evidence="3">Small basic family protein</fullName>
    </submittedName>
</protein>
<keyword evidence="4" id="KW-1185">Reference proteome</keyword>
<dbReference type="RefSeq" id="WP_249323542.1">
    <property type="nucleotide sequence ID" value="NZ_JACRTK010000002.1"/>
</dbReference>
<evidence type="ECO:0000256" key="1">
    <source>
        <dbReference type="PIRNR" id="PIRNR018579"/>
    </source>
</evidence>
<keyword evidence="1" id="KW-1003">Cell membrane</keyword>
<organism evidence="3 4">
    <name type="scientific">Wansuia hejianensis</name>
    <dbReference type="NCBI Taxonomy" id="2763667"/>
    <lineage>
        <taxon>Bacteria</taxon>
        <taxon>Bacillati</taxon>
        <taxon>Bacillota</taxon>
        <taxon>Clostridia</taxon>
        <taxon>Lachnospirales</taxon>
        <taxon>Lachnospiraceae</taxon>
        <taxon>Wansuia</taxon>
    </lineage>
</organism>
<comment type="similarity">
    <text evidence="1">Belongs to the sbp family.</text>
</comment>
<dbReference type="PIRSF" id="PIRSF018579">
    <property type="entry name" value="Sbp"/>
    <property type="match status" value="1"/>
</dbReference>
<feature type="transmembrane region" description="Helical" evidence="2">
    <location>
        <begin position="57"/>
        <end position="76"/>
    </location>
</feature>
<dbReference type="EMBL" id="JACRTK010000002">
    <property type="protein sequence ID" value="MBC8590706.1"/>
    <property type="molecule type" value="Genomic_DNA"/>
</dbReference>